<evidence type="ECO:0000256" key="1">
    <source>
        <dbReference type="SAM" id="MobiDB-lite"/>
    </source>
</evidence>
<dbReference type="InterPro" id="IPR057692">
    <property type="entry name" value="DUF7932"/>
</dbReference>
<feature type="compositionally biased region" description="Gly residues" evidence="1">
    <location>
        <begin position="117"/>
        <end position="163"/>
    </location>
</feature>
<evidence type="ECO:0000313" key="3">
    <source>
        <dbReference type="EMBL" id="CUC09026.1"/>
    </source>
</evidence>
<dbReference type="VEuPathDB" id="CryptoDB:Cvel_15060"/>
<protein>
    <recommendedName>
        <fullName evidence="2">DUF7932 domain-containing protein</fullName>
    </recommendedName>
</protein>
<proteinExistence type="predicted"/>
<feature type="region of interest" description="Disordered" evidence="1">
    <location>
        <begin position="112"/>
        <end position="167"/>
    </location>
</feature>
<dbReference type="Pfam" id="PF25560">
    <property type="entry name" value="DUF7932"/>
    <property type="match status" value="1"/>
</dbReference>
<accession>A0A0K6S679</accession>
<feature type="compositionally biased region" description="Gly residues" evidence="1">
    <location>
        <begin position="199"/>
        <end position="219"/>
    </location>
</feature>
<sequence>MHTFTFSSDGLPGEDAVDGPRGIHGRGCVLPHVFTYPEVGCVEEPGGDGGDASEPTRGTDAGTTLLQLESAESGGQVQKGEVYMSGKTFDCVGTPVESCETTVKTSELGQTRLSAVGGKGGDGGRGGMGGTGGEGQKGPPGGYGGFGGRGGNGGRGTSGADGGRGGRVEVRVHEGDEYLLMSVEGLQDESKVLNMARGGYGGRRGSHGQEGTGGKGGAPGDTVKRKKYDPATKTWYSYLKEKTPGQDGKWGRFHASRLTDGGGGTTGQAEIRVLGDRLGMPAKTYARRQISRCSFDLLLKDFQFDKGDARHLEGLFFFGDSGVVTGLEVVNQGRMPSPAQQRTRLALQDSKWVIADPRDEIFLDCAVDPEGKPVQLEGQLRFSLKYPDDSDTIACPDFDPLLCSFTLSPFGTQLGHETEEAKGRDTLFQRRHENGELTQTGFARFPLQNPKRILGLRSLAPAEKSQIVIPLRNLSNVCLGSEGGGGRRVVVAVSVDPGSKIRGDQIEIEGPDFSVHTLEGTSGIPAGEKRRTVHLHPQPGEGTEGEGEGEEGQLFELPGYAVEVPLLPPKGETPVEFRVRLREDVSPMSSLKLLFWIALGEDVQGEQLGLSSQGRAETVGRSMTVTAEPAFVPVAGAEVVMVTTDRVAKSRYDRWRRVFEELRIQFETFSLTRYAHPGPSLPVLADGGRPLPLMEHFEGKTVVVFNEQFDLAAHTGDSTRADWRHATELLSPLFTRLPMDPNKRTRFLILEPSPDSPVSTRGSHRSESQTGSTGGAFSGPSLRQLVELRVSQPLAKEQRLAGESYTSERDFNRRGLREGLASPHRVKADAMQILPDLLKENAAGIADRIQGEDRDTNPQADAV</sequence>
<feature type="region of interest" description="Disordered" evidence="1">
    <location>
        <begin position="750"/>
        <end position="780"/>
    </location>
</feature>
<feature type="domain" description="DUF7932" evidence="2">
    <location>
        <begin position="320"/>
        <end position="390"/>
    </location>
</feature>
<dbReference type="EMBL" id="CDMZ01000107">
    <property type="protein sequence ID" value="CUC09026.1"/>
    <property type="molecule type" value="Genomic_DNA"/>
</dbReference>
<organism evidence="3">
    <name type="scientific">Chromera velia CCMP2878</name>
    <dbReference type="NCBI Taxonomy" id="1169474"/>
    <lineage>
        <taxon>Eukaryota</taxon>
        <taxon>Sar</taxon>
        <taxon>Alveolata</taxon>
        <taxon>Colpodellida</taxon>
        <taxon>Chromeraceae</taxon>
        <taxon>Chromera</taxon>
    </lineage>
</organism>
<feature type="region of interest" description="Disordered" evidence="1">
    <location>
        <begin position="199"/>
        <end position="226"/>
    </location>
</feature>
<gene>
    <name evidence="3" type="ORF">Cvel_15060.t2.CR1</name>
</gene>
<evidence type="ECO:0000259" key="2">
    <source>
        <dbReference type="Pfam" id="PF25560"/>
    </source>
</evidence>
<dbReference type="AlphaFoldDB" id="A0A0K6S679"/>
<reference evidence="3" key="1">
    <citation type="submission" date="2014-11" db="EMBL/GenBank/DDBJ databases">
        <title>Molecular phylogeny of cliff fern family Woodsiaceae with morphological implications.</title>
        <authorList>
            <person name="Shao Y.-Z."/>
            <person name="Wei R."/>
            <person name="Zhang X.-C."/>
        </authorList>
    </citation>
    <scope>NUCLEOTIDE SEQUENCE</scope>
</reference>
<name>A0A0K6S679_9ALVE</name>